<dbReference type="Proteomes" id="UP000318422">
    <property type="component" value="Unassembled WGS sequence"/>
</dbReference>
<dbReference type="PANTHER" id="PTHR35340:SF10">
    <property type="entry name" value="CYTOPLASMIC PROTEIN"/>
    <property type="match status" value="1"/>
</dbReference>
<dbReference type="InterPro" id="IPR010262">
    <property type="entry name" value="Arylsulfotransferase_bact"/>
</dbReference>
<dbReference type="AlphaFoldDB" id="A0A4Y4CRA6"/>
<gene>
    <name evidence="1" type="ORF">ZRA01_04520</name>
</gene>
<dbReference type="PANTHER" id="PTHR35340">
    <property type="entry name" value="PQQ ENZYME REPEAT PROTEIN-RELATED"/>
    <property type="match status" value="1"/>
</dbReference>
<comment type="caution">
    <text evidence="1">The sequence shown here is derived from an EMBL/GenBank/DDBJ whole genome shotgun (WGS) entry which is preliminary data.</text>
</comment>
<dbReference type="InterPro" id="IPR011047">
    <property type="entry name" value="Quinoprotein_ADH-like_sf"/>
</dbReference>
<dbReference type="OrthoDB" id="304912at2"/>
<dbReference type="SUPFAM" id="SSF50998">
    <property type="entry name" value="Quinoprotein alcohol dehydrogenase-like"/>
    <property type="match status" value="1"/>
</dbReference>
<name>A0A4Y4CRA6_ZOORA</name>
<proteinExistence type="predicted"/>
<dbReference type="Pfam" id="PF05935">
    <property type="entry name" value="Arylsulfotrans"/>
    <property type="match status" value="1"/>
</dbReference>
<evidence type="ECO:0000313" key="2">
    <source>
        <dbReference type="Proteomes" id="UP000318422"/>
    </source>
</evidence>
<sequence length="503" mass="54466">MRTLIVWGVRWLLLVFFAVQLVACGGGGASQGEKSDIRVAGSSAGVTPFISFLQLQGVSVDQLASIRFEISPKPGSISKPVNVNYPLIELVRRGYRASADSLVVPVFGLYAGYENQVSLTLSFNDHSTQALSASLVTADYTDTAGNHDHPVIRKKRMATDGALGFDYFFIRSGTTTPVIIDTDGEIRWIGVGSTNSLSSTFSGNAFIVGDPASTKLTRFELDGTVATTSIASATGTAFHHNIDPGKQGLLVTLDGVIDGVKAIESSITEITPEGVVIKEWDLAELMARHMRNHGDDPSAFVRPGVDWFHINAATYDPRDDSIIASSRENFVIKFDYASGDVIWILGDTTKYWYSFPSLRAKALQLESGGLAPIGQHAVSITSDGLLLLFNNGFKSNNQPAGAPSGQDLAYSAVSAYMITPATMSAREVWRFDYDQTIYSKICSSAYEAPGKTFLVDYAVADNMTKSRLVGLDSSRKVVFDFEYLAFPCSNWNAAPIALDRLSY</sequence>
<dbReference type="GO" id="GO:0004062">
    <property type="term" value="F:aryl sulfotransferase activity"/>
    <property type="evidence" value="ECO:0007669"/>
    <property type="project" value="InterPro"/>
</dbReference>
<organism evidence="1 2">
    <name type="scientific">Zoogloea ramigera</name>
    <dbReference type="NCBI Taxonomy" id="350"/>
    <lineage>
        <taxon>Bacteria</taxon>
        <taxon>Pseudomonadati</taxon>
        <taxon>Pseudomonadota</taxon>
        <taxon>Betaproteobacteria</taxon>
        <taxon>Rhodocyclales</taxon>
        <taxon>Zoogloeaceae</taxon>
        <taxon>Zoogloea</taxon>
    </lineage>
</organism>
<reference evidence="1 2" key="1">
    <citation type="submission" date="2019-06" db="EMBL/GenBank/DDBJ databases">
        <title>Whole genome shotgun sequence of Zoogloea ramigera NBRC 15342.</title>
        <authorList>
            <person name="Hosoyama A."/>
            <person name="Uohara A."/>
            <person name="Ohji S."/>
            <person name="Ichikawa N."/>
        </authorList>
    </citation>
    <scope>NUCLEOTIDE SEQUENCE [LARGE SCALE GENOMIC DNA]</scope>
    <source>
        <strain evidence="1 2">NBRC 15342</strain>
    </source>
</reference>
<dbReference type="InterPro" id="IPR053143">
    <property type="entry name" value="Arylsulfate_ST"/>
</dbReference>
<evidence type="ECO:0000313" key="1">
    <source>
        <dbReference type="EMBL" id="GEC94379.1"/>
    </source>
</evidence>
<keyword evidence="2" id="KW-1185">Reference proteome</keyword>
<accession>A0A4Y4CRA6</accession>
<dbReference type="RefSeq" id="WP_141349136.1">
    <property type="nucleotide sequence ID" value="NZ_BJNV01000006.1"/>
</dbReference>
<dbReference type="EMBL" id="BJNV01000006">
    <property type="protein sequence ID" value="GEC94379.1"/>
    <property type="molecule type" value="Genomic_DNA"/>
</dbReference>
<protein>
    <submittedName>
        <fullName evidence="1">Uncharacterized protein</fullName>
    </submittedName>
</protein>